<evidence type="ECO:0000313" key="7">
    <source>
        <dbReference type="EMBL" id="MEC5424908.1"/>
    </source>
</evidence>
<reference evidence="7 8" key="1">
    <citation type="journal article" date="2024" name="Int. J. Syst. Evol. Microbiol.">
        <title>Virgibacillus tibetensis sp. nov., isolated from salt lake on the Tibetan Plateau of China.</title>
        <authorList>
            <person name="Phurbu D."/>
            <person name="Liu Z.-X."/>
            <person name="Wang R."/>
            <person name="Zheng Y.-Y."/>
            <person name="Liu H.-C."/>
            <person name="Zhou Y.-G."/>
            <person name="Yu Y.-J."/>
            <person name="Li A.-H."/>
        </authorList>
    </citation>
    <scope>NUCLEOTIDE SEQUENCE [LARGE SCALE GENOMIC DNA]</scope>
    <source>
        <strain evidence="7 8">C22-A2</strain>
    </source>
</reference>
<organism evidence="7 8">
    <name type="scientific">Virgibacillus tibetensis</name>
    <dbReference type="NCBI Taxonomy" id="3042313"/>
    <lineage>
        <taxon>Bacteria</taxon>
        <taxon>Bacillati</taxon>
        <taxon>Bacillota</taxon>
        <taxon>Bacilli</taxon>
        <taxon>Bacillales</taxon>
        <taxon>Bacillaceae</taxon>
        <taxon>Virgibacillus</taxon>
    </lineage>
</organism>
<dbReference type="InterPro" id="IPR013249">
    <property type="entry name" value="RNA_pol_sigma70_r4_t2"/>
</dbReference>
<protein>
    <submittedName>
        <fullName evidence="7">RNA polymerase sigma factor</fullName>
    </submittedName>
</protein>
<evidence type="ECO:0000259" key="6">
    <source>
        <dbReference type="Pfam" id="PF08281"/>
    </source>
</evidence>
<dbReference type="CDD" id="cd06171">
    <property type="entry name" value="Sigma70_r4"/>
    <property type="match status" value="1"/>
</dbReference>
<evidence type="ECO:0000256" key="3">
    <source>
        <dbReference type="ARBA" id="ARBA00023082"/>
    </source>
</evidence>
<feature type="domain" description="RNA polymerase sigma-70 region 2" evidence="5">
    <location>
        <begin position="21"/>
        <end position="87"/>
    </location>
</feature>
<dbReference type="PANTHER" id="PTHR43133:SF51">
    <property type="entry name" value="RNA POLYMERASE SIGMA FACTOR"/>
    <property type="match status" value="1"/>
</dbReference>
<dbReference type="Pfam" id="PF08281">
    <property type="entry name" value="Sigma70_r4_2"/>
    <property type="match status" value="1"/>
</dbReference>
<proteinExistence type="inferred from homology"/>
<evidence type="ECO:0000313" key="8">
    <source>
        <dbReference type="Proteomes" id="UP001335737"/>
    </source>
</evidence>
<dbReference type="EMBL" id="JARZFX010000009">
    <property type="protein sequence ID" value="MEC5424908.1"/>
    <property type="molecule type" value="Genomic_DNA"/>
</dbReference>
<dbReference type="InterPro" id="IPR013324">
    <property type="entry name" value="RNA_pol_sigma_r3/r4-like"/>
</dbReference>
<gene>
    <name evidence="7" type="ORF">QGM71_15585</name>
</gene>
<keyword evidence="8" id="KW-1185">Reference proteome</keyword>
<dbReference type="InterPro" id="IPR007627">
    <property type="entry name" value="RNA_pol_sigma70_r2"/>
</dbReference>
<evidence type="ECO:0000259" key="5">
    <source>
        <dbReference type="Pfam" id="PF04542"/>
    </source>
</evidence>
<dbReference type="InterPro" id="IPR013325">
    <property type="entry name" value="RNA_pol_sigma_r2"/>
</dbReference>
<dbReference type="NCBIfam" id="TIGR02937">
    <property type="entry name" value="sigma70-ECF"/>
    <property type="match status" value="1"/>
</dbReference>
<name>A0ABU6KIH2_9BACI</name>
<evidence type="ECO:0000256" key="2">
    <source>
        <dbReference type="ARBA" id="ARBA00023015"/>
    </source>
</evidence>
<evidence type="ECO:0000256" key="1">
    <source>
        <dbReference type="ARBA" id="ARBA00010641"/>
    </source>
</evidence>
<dbReference type="Proteomes" id="UP001335737">
    <property type="component" value="Unassembled WGS sequence"/>
</dbReference>
<dbReference type="SUPFAM" id="SSF88946">
    <property type="entry name" value="Sigma2 domain of RNA polymerase sigma factors"/>
    <property type="match status" value="1"/>
</dbReference>
<dbReference type="InterPro" id="IPR014284">
    <property type="entry name" value="RNA_pol_sigma-70_dom"/>
</dbReference>
<comment type="similarity">
    <text evidence="1">Belongs to the sigma-70 factor family. ECF subfamily.</text>
</comment>
<sequence>MEEEEMIRLAKLNNEEAFELLVEKYKPIIEKFSFQFGMNQENISDVVQETFIKIHRNLNQFHTGKLSTWIYQITLNVTRDYYRKRKRDINLLNKAKKSQLEIHKETLLFVKEEHVILHECLQKLKMKHKTPLILFYFHDKSYEEIAVILKIKLSLVKTRIHQGKKQLRELYDQYERKEVYVNG</sequence>
<feature type="domain" description="RNA polymerase sigma factor 70 region 4 type 2" evidence="6">
    <location>
        <begin position="115"/>
        <end position="167"/>
    </location>
</feature>
<keyword evidence="4" id="KW-0804">Transcription</keyword>
<dbReference type="InterPro" id="IPR036388">
    <property type="entry name" value="WH-like_DNA-bd_sf"/>
</dbReference>
<dbReference type="Gene3D" id="1.10.1740.10">
    <property type="match status" value="1"/>
</dbReference>
<dbReference type="InterPro" id="IPR039425">
    <property type="entry name" value="RNA_pol_sigma-70-like"/>
</dbReference>
<dbReference type="Gene3D" id="1.10.10.10">
    <property type="entry name" value="Winged helix-like DNA-binding domain superfamily/Winged helix DNA-binding domain"/>
    <property type="match status" value="1"/>
</dbReference>
<comment type="caution">
    <text evidence="7">The sequence shown here is derived from an EMBL/GenBank/DDBJ whole genome shotgun (WGS) entry which is preliminary data.</text>
</comment>
<evidence type="ECO:0000256" key="4">
    <source>
        <dbReference type="ARBA" id="ARBA00023163"/>
    </source>
</evidence>
<accession>A0ABU6KIH2</accession>
<dbReference type="RefSeq" id="WP_327608467.1">
    <property type="nucleotide sequence ID" value="NZ_JARZFX010000009.1"/>
</dbReference>
<dbReference type="SUPFAM" id="SSF88659">
    <property type="entry name" value="Sigma3 and sigma4 domains of RNA polymerase sigma factors"/>
    <property type="match status" value="1"/>
</dbReference>
<dbReference type="Pfam" id="PF04542">
    <property type="entry name" value="Sigma70_r2"/>
    <property type="match status" value="1"/>
</dbReference>
<dbReference type="PANTHER" id="PTHR43133">
    <property type="entry name" value="RNA POLYMERASE ECF-TYPE SIGMA FACTO"/>
    <property type="match status" value="1"/>
</dbReference>
<keyword evidence="2" id="KW-0805">Transcription regulation</keyword>
<keyword evidence="3" id="KW-0731">Sigma factor</keyword>